<evidence type="ECO:0000313" key="1">
    <source>
        <dbReference type="EMBL" id="QPI18515.1"/>
    </source>
</evidence>
<proteinExistence type="predicted"/>
<dbReference type="KEGG" id="vg:77951625"/>
<protein>
    <submittedName>
        <fullName evidence="1">Uncharacterized protein</fullName>
    </submittedName>
</protein>
<accession>A0A7S9XHA8</accession>
<keyword evidence="2" id="KW-1185">Reference proteome</keyword>
<organism evidence="1 2">
    <name type="scientific">Providencia phage PSTCR7</name>
    <dbReference type="NCBI Taxonomy" id="2783549"/>
    <lineage>
        <taxon>Viruses</taxon>
        <taxon>Duplodnaviria</taxon>
        <taxon>Heunggongvirae</taxon>
        <taxon>Uroviricota</taxon>
        <taxon>Caudoviricetes</taxon>
        <taxon>Craquatrovirus</taxon>
        <taxon>Craquatrovirus PSTCR7</taxon>
    </lineage>
</organism>
<dbReference type="EMBL" id="MW057861">
    <property type="protein sequence ID" value="QPI18515.1"/>
    <property type="molecule type" value="Genomic_DNA"/>
</dbReference>
<dbReference type="RefSeq" id="YP_010675302.1">
    <property type="nucleotide sequence ID" value="NC_071001.1"/>
</dbReference>
<name>A0A7S9XHA8_9CAUD</name>
<sequence length="61" mass="7205">MNLDKTQQEFVTTLCPPAPRLPLSLTSDLVTDRGNWVHAYKYCANLPYNLYNWYKQQLKDK</sequence>
<evidence type="ECO:0000313" key="2">
    <source>
        <dbReference type="Proteomes" id="UP000594422"/>
    </source>
</evidence>
<dbReference type="GeneID" id="77951625"/>
<reference evidence="1 2" key="1">
    <citation type="submission" date="2020-10" db="EMBL/GenBank/DDBJ databases">
        <title>Novel bacteriophages targeting Providencia spp. as potential agents for phage therapy.</title>
        <authorList>
            <person name="Rakov C."/>
            <person name="Alkalay-Oren S."/>
            <person name="Coppenhagen-Glazer S."/>
            <person name="Hazan R."/>
        </authorList>
    </citation>
    <scope>NUCLEOTIDE SEQUENCE [LARGE SCALE GENOMIC DNA]</scope>
</reference>
<dbReference type="Proteomes" id="UP000594422">
    <property type="component" value="Segment"/>
</dbReference>